<dbReference type="Proteomes" id="UP000499080">
    <property type="component" value="Unassembled WGS sequence"/>
</dbReference>
<proteinExistence type="predicted"/>
<name>A0A4Y1ZWN0_ARAVE</name>
<evidence type="ECO:0000313" key="2">
    <source>
        <dbReference type="Proteomes" id="UP000499080"/>
    </source>
</evidence>
<reference evidence="1 2" key="1">
    <citation type="journal article" date="2019" name="Sci. Rep.">
        <title>Orb-weaving spider Araneus ventricosus genome elucidates the spidroin gene catalogue.</title>
        <authorList>
            <person name="Kono N."/>
            <person name="Nakamura H."/>
            <person name="Ohtoshi R."/>
            <person name="Moran D.A.P."/>
            <person name="Shinohara A."/>
            <person name="Yoshida Y."/>
            <person name="Fujiwara M."/>
            <person name="Mori M."/>
            <person name="Tomita M."/>
            <person name="Arakawa K."/>
        </authorList>
    </citation>
    <scope>NUCLEOTIDE SEQUENCE [LARGE SCALE GENOMIC DNA]</scope>
</reference>
<keyword evidence="2" id="KW-1185">Reference proteome</keyword>
<dbReference type="EMBL" id="BGPR01078785">
    <property type="protein sequence ID" value="GBL71849.1"/>
    <property type="molecule type" value="Genomic_DNA"/>
</dbReference>
<dbReference type="AlphaFoldDB" id="A0A4Y1ZWN0"/>
<comment type="caution">
    <text evidence="1">The sequence shown here is derived from an EMBL/GenBank/DDBJ whole genome shotgun (WGS) entry which is preliminary data.</text>
</comment>
<evidence type="ECO:0000313" key="1">
    <source>
        <dbReference type="EMBL" id="GBL71849.1"/>
    </source>
</evidence>
<organism evidence="1 2">
    <name type="scientific">Araneus ventricosus</name>
    <name type="common">Orbweaver spider</name>
    <name type="synonym">Epeira ventricosa</name>
    <dbReference type="NCBI Taxonomy" id="182803"/>
    <lineage>
        <taxon>Eukaryota</taxon>
        <taxon>Metazoa</taxon>
        <taxon>Ecdysozoa</taxon>
        <taxon>Arthropoda</taxon>
        <taxon>Chelicerata</taxon>
        <taxon>Arachnida</taxon>
        <taxon>Araneae</taxon>
        <taxon>Araneomorphae</taxon>
        <taxon>Entelegynae</taxon>
        <taxon>Araneoidea</taxon>
        <taxon>Araneidae</taxon>
        <taxon>Araneus</taxon>
    </lineage>
</organism>
<protein>
    <submittedName>
        <fullName evidence="1">Uncharacterized protein</fullName>
    </submittedName>
</protein>
<gene>
    <name evidence="1" type="ORF">AVEN_194027_1</name>
</gene>
<accession>A0A4Y1ZWN0</accession>
<sequence>MPSNRYSCCNGIRSRRIGRRSVSSSFPCPSNWYRCVMASGTGAWGGVLSVRASHAHPTGTVAVMASGPGAWGGVLCLRAAADLKDCSVFFSRQYETWHYLNSD</sequence>